<evidence type="ECO:0000313" key="11">
    <source>
        <dbReference type="Proteomes" id="UP000712600"/>
    </source>
</evidence>
<evidence type="ECO:0000256" key="4">
    <source>
        <dbReference type="ARBA" id="ARBA00022821"/>
    </source>
</evidence>
<feature type="region of interest" description="Disordered" evidence="6">
    <location>
        <begin position="915"/>
        <end position="964"/>
    </location>
</feature>
<reference evidence="10" key="1">
    <citation type="submission" date="2019-12" db="EMBL/GenBank/DDBJ databases">
        <title>Genome sequencing and annotation of Brassica cretica.</title>
        <authorList>
            <person name="Studholme D.J."/>
            <person name="Sarris P."/>
        </authorList>
    </citation>
    <scope>NUCLEOTIDE SEQUENCE</scope>
    <source>
        <strain evidence="10">PFS-109/04</strain>
        <tissue evidence="10">Leaf</tissue>
    </source>
</reference>
<feature type="region of interest" description="Disordered" evidence="6">
    <location>
        <begin position="805"/>
        <end position="871"/>
    </location>
</feature>
<evidence type="ECO:0000256" key="2">
    <source>
        <dbReference type="ARBA" id="ARBA00022737"/>
    </source>
</evidence>
<dbReference type="FunFam" id="3.40.50.300:FF:001091">
    <property type="entry name" value="Probable disease resistance protein At1g61300"/>
    <property type="match status" value="1"/>
</dbReference>
<keyword evidence="1" id="KW-0433">Leucine-rich repeat</keyword>
<keyword evidence="2" id="KW-0677">Repeat</keyword>
<evidence type="ECO:0000259" key="8">
    <source>
        <dbReference type="Pfam" id="PF18052"/>
    </source>
</evidence>
<dbReference type="GO" id="GO:0005524">
    <property type="term" value="F:ATP binding"/>
    <property type="evidence" value="ECO:0007669"/>
    <property type="project" value="UniProtKB-KW"/>
</dbReference>
<dbReference type="Proteomes" id="UP000712600">
    <property type="component" value="Unassembled WGS sequence"/>
</dbReference>
<dbReference type="InterPro" id="IPR056789">
    <property type="entry name" value="LRR_R13L1-DRL21"/>
</dbReference>
<dbReference type="InterPro" id="IPR027417">
    <property type="entry name" value="P-loop_NTPase"/>
</dbReference>
<dbReference type="InterPro" id="IPR003591">
    <property type="entry name" value="Leu-rich_rpt_typical-subtyp"/>
</dbReference>
<sequence>MARSYSSNSANVMIERINNSQELVELCKGKSSSALLKRLKVALATVHPVIADADQKADHVREVKHWLTGLTDAFFQAEDVLDELLTEALRRRVVAEVGGFGGLFQNLMGGNEANKNKIERKMENVVRLLEHHVRHIEIIGLKEYSETREPQWRQASRSRPDDLPQGRVVGRAEDKVALLNLLLSDDETGIRGPALVSTVGMPGVGKTTLTQIVFKDDCVTNHFDVKMWISVGLNFNVFTVTKAVLQEITSSAVNTEDLPSLQLQLKQELSGKRFLLVLDDIWSESSTEWESFKVAFTDAEEGSKIAITTRSEIVSTAAQADKVYRVKLMTTEECWELISRSAFGNISVGSINQELEGIGKRIAEQCKGLPLTARAIASHLRSKPNPDDCFVMHDLMNDLAKATSGDFCFRREDDNIAEVPSKVRHFSFSRSQCDASMAFKSISGAEFLRTILPFNVPTGLESLQLTEKILNPLLQALSSLRILSLSHYQITRLPKSLKGLKQLRYLDLSSTKIKDLPEFVCTLCNLQTLLLSNCRYLTSLPTNIAELVNLRLLDLVGTPLVEMPLGIRKLRSLQKLSNFVVGRLSGAGLHELKELSDLRGTLRISELQNVAFASEAKDAGLKRKQLLDGLILKWTVKASSFAPGSLSTLSCDQKEVLKMLEPNPNLKTFCIESYQGSEFPKWLGDSSFNSIASVTLSSCNLCISLPPLGQLPSLKYLSIEKFNILLKVGLDFFFGENTSSSFVPFQSLQTLKFYAMPRWEEWTCPELEDGIFPCLQKLMIEKCPRLMKKFPEGLPSSTEVAISDCPLRAVGEGEGSSPGNMSITEPPPSPAESPTLENPSSQSDIGTSSQSNNDTEVTSTSSMSSLPKNHPLSEEMDQYITQLESSHQHIEEPAVISARFSELISSADLSSILSQSPLRPDLKNRGFDHPGSSSNQSQQPRTPVAPSGQSSDNGIPVPSQSNDETDMEYLKVTDISHLMELPQNLQSLHIDTCDGLTCLPESLSESQPNLHELLIIACHSLESFPPTTLKTLYIRDCKKLNFQETLQPTRSYSQLEHLFIETSCSNNLITFPLSLFPKLKSLSITACESFRTFSIHAGLGDDRIALKSLEIRDCPNLTTFPPGGLPTPKLSSILLSNCENLRALPEKLFGLTSLQSLFVIKCPKLDSIPGGGFPSNLRTLCINLCPKLTPRIEWGLRDLENLRNLEIEGGNEDIESFPDEGLLPRGIFSLRISRFENLSTLNRLGFRDTKGLETMEIDGCDKLRISMEEDLPPSLSCLRISSCSLLSEKLAEQGTEGVFSIPYVEIDGEIFS</sequence>
<evidence type="ECO:0000256" key="5">
    <source>
        <dbReference type="ARBA" id="ARBA00022840"/>
    </source>
</evidence>
<dbReference type="PRINTS" id="PR00364">
    <property type="entry name" value="DISEASERSIST"/>
</dbReference>
<feature type="domain" description="NB-ARC" evidence="7">
    <location>
        <begin position="179"/>
        <end position="344"/>
    </location>
</feature>
<dbReference type="GO" id="GO:0043531">
    <property type="term" value="F:ADP binding"/>
    <property type="evidence" value="ECO:0007669"/>
    <property type="project" value="InterPro"/>
</dbReference>
<proteinExistence type="predicted"/>
<evidence type="ECO:0000259" key="9">
    <source>
        <dbReference type="Pfam" id="PF25019"/>
    </source>
</evidence>
<dbReference type="Gene3D" id="3.80.10.10">
    <property type="entry name" value="Ribonuclease Inhibitor"/>
    <property type="match status" value="4"/>
</dbReference>
<dbReference type="InterPro" id="IPR002182">
    <property type="entry name" value="NB-ARC"/>
</dbReference>
<dbReference type="Gene3D" id="1.10.8.430">
    <property type="entry name" value="Helical domain of apoptotic protease-activating factors"/>
    <property type="match status" value="1"/>
</dbReference>
<dbReference type="GO" id="GO:0006952">
    <property type="term" value="P:defense response"/>
    <property type="evidence" value="ECO:0007669"/>
    <property type="project" value="UniProtKB-KW"/>
</dbReference>
<comment type="caution">
    <text evidence="10">The sequence shown here is derived from an EMBL/GenBank/DDBJ whole genome shotgun (WGS) entry which is preliminary data.</text>
</comment>
<feature type="compositionally biased region" description="Polar residues" evidence="6">
    <location>
        <begin position="852"/>
        <end position="867"/>
    </location>
</feature>
<dbReference type="InterPro" id="IPR001611">
    <property type="entry name" value="Leu-rich_rpt"/>
</dbReference>
<dbReference type="InterPro" id="IPR032675">
    <property type="entry name" value="LRR_dom_sf"/>
</dbReference>
<evidence type="ECO:0000256" key="1">
    <source>
        <dbReference type="ARBA" id="ARBA00022614"/>
    </source>
</evidence>
<dbReference type="InterPro" id="IPR042197">
    <property type="entry name" value="Apaf_helical"/>
</dbReference>
<dbReference type="Pfam" id="PF18052">
    <property type="entry name" value="Rx_N"/>
    <property type="match status" value="1"/>
</dbReference>
<dbReference type="SUPFAM" id="SSF52058">
    <property type="entry name" value="L domain-like"/>
    <property type="match status" value="2"/>
</dbReference>
<dbReference type="Pfam" id="PF00931">
    <property type="entry name" value="NB-ARC"/>
    <property type="match status" value="1"/>
</dbReference>
<dbReference type="Gene3D" id="1.20.5.4130">
    <property type="match status" value="1"/>
</dbReference>
<evidence type="ECO:0000256" key="3">
    <source>
        <dbReference type="ARBA" id="ARBA00022741"/>
    </source>
</evidence>
<dbReference type="Pfam" id="PF12799">
    <property type="entry name" value="LRR_4"/>
    <property type="match status" value="1"/>
</dbReference>
<evidence type="ECO:0000256" key="6">
    <source>
        <dbReference type="SAM" id="MobiDB-lite"/>
    </source>
</evidence>
<dbReference type="Pfam" id="PF25019">
    <property type="entry name" value="LRR_R13L1-DRL21"/>
    <property type="match status" value="1"/>
</dbReference>
<dbReference type="SUPFAM" id="SSF52047">
    <property type="entry name" value="RNI-like"/>
    <property type="match status" value="1"/>
</dbReference>
<accession>A0A8S9RVL8</accession>
<dbReference type="PANTHER" id="PTHR36766:SF51">
    <property type="entry name" value="DISEASE RESISTANCE RPP13-LIKE PROTEIN 1"/>
    <property type="match status" value="1"/>
</dbReference>
<dbReference type="InterPro" id="IPR041118">
    <property type="entry name" value="Rx_N"/>
</dbReference>
<feature type="compositionally biased region" description="Low complexity" evidence="6">
    <location>
        <begin position="832"/>
        <end position="851"/>
    </location>
</feature>
<feature type="domain" description="R13L1/DRL21-like LRR repeat region" evidence="9">
    <location>
        <begin position="589"/>
        <end position="721"/>
    </location>
</feature>
<dbReference type="SMART" id="SM00369">
    <property type="entry name" value="LRR_TYP"/>
    <property type="match status" value="3"/>
</dbReference>
<dbReference type="PROSITE" id="PS51450">
    <property type="entry name" value="LRR"/>
    <property type="match status" value="1"/>
</dbReference>
<feature type="compositionally biased region" description="Polar residues" evidence="6">
    <location>
        <begin position="931"/>
        <end position="962"/>
    </location>
</feature>
<dbReference type="Gene3D" id="3.40.50.300">
    <property type="entry name" value="P-loop containing nucleotide triphosphate hydrolases"/>
    <property type="match status" value="1"/>
</dbReference>
<protein>
    <recommendedName>
        <fullName evidence="12">NB-ARC domain-containing protein</fullName>
    </recommendedName>
</protein>
<gene>
    <name evidence="10" type="ORF">F2Q69_00031651</name>
</gene>
<evidence type="ECO:0008006" key="12">
    <source>
        <dbReference type="Google" id="ProtNLM"/>
    </source>
</evidence>
<keyword evidence="3" id="KW-0547">Nucleotide-binding</keyword>
<dbReference type="EMBL" id="QGKX02000088">
    <property type="protein sequence ID" value="KAF3584438.1"/>
    <property type="molecule type" value="Genomic_DNA"/>
</dbReference>
<evidence type="ECO:0000313" key="10">
    <source>
        <dbReference type="EMBL" id="KAF3584438.1"/>
    </source>
</evidence>
<evidence type="ECO:0000259" key="7">
    <source>
        <dbReference type="Pfam" id="PF00931"/>
    </source>
</evidence>
<dbReference type="GO" id="GO:0051707">
    <property type="term" value="P:response to other organism"/>
    <property type="evidence" value="ECO:0007669"/>
    <property type="project" value="UniProtKB-ARBA"/>
</dbReference>
<name>A0A8S9RVL8_BRACR</name>
<feature type="domain" description="Disease resistance N-terminal" evidence="8">
    <location>
        <begin position="32"/>
        <end position="92"/>
    </location>
</feature>
<keyword evidence="5" id="KW-0067">ATP-binding</keyword>
<dbReference type="InterPro" id="IPR025875">
    <property type="entry name" value="Leu-rich_rpt_4"/>
</dbReference>
<organism evidence="10 11">
    <name type="scientific">Brassica cretica</name>
    <name type="common">Mustard</name>
    <dbReference type="NCBI Taxonomy" id="69181"/>
    <lineage>
        <taxon>Eukaryota</taxon>
        <taxon>Viridiplantae</taxon>
        <taxon>Streptophyta</taxon>
        <taxon>Embryophyta</taxon>
        <taxon>Tracheophyta</taxon>
        <taxon>Spermatophyta</taxon>
        <taxon>Magnoliopsida</taxon>
        <taxon>eudicotyledons</taxon>
        <taxon>Gunneridae</taxon>
        <taxon>Pentapetalae</taxon>
        <taxon>rosids</taxon>
        <taxon>malvids</taxon>
        <taxon>Brassicales</taxon>
        <taxon>Brassicaceae</taxon>
        <taxon>Brassiceae</taxon>
        <taxon>Brassica</taxon>
    </lineage>
</organism>
<dbReference type="SUPFAM" id="SSF52540">
    <property type="entry name" value="P-loop containing nucleoside triphosphate hydrolases"/>
    <property type="match status" value="1"/>
</dbReference>
<keyword evidence="4" id="KW-0611">Plant defense</keyword>
<dbReference type="PANTHER" id="PTHR36766">
    <property type="entry name" value="PLANT BROAD-SPECTRUM MILDEW RESISTANCE PROTEIN RPW8"/>
    <property type="match status" value="1"/>
</dbReference>